<dbReference type="Gene3D" id="2.60.40.150">
    <property type="entry name" value="C2 domain"/>
    <property type="match status" value="1"/>
</dbReference>
<dbReference type="PANTHER" id="PTHR10857:SF3">
    <property type="entry name" value="COPINE-2"/>
    <property type="match status" value="1"/>
</dbReference>
<evidence type="ECO:0000313" key="3">
    <source>
        <dbReference type="Proteomes" id="UP001529510"/>
    </source>
</evidence>
<dbReference type="Proteomes" id="UP001529510">
    <property type="component" value="Unassembled WGS sequence"/>
</dbReference>
<dbReference type="Pfam" id="PF00168">
    <property type="entry name" value="C2"/>
    <property type="match status" value="1"/>
</dbReference>
<comment type="caution">
    <text evidence="2">The sequence shown here is derived from an EMBL/GenBank/DDBJ whole genome shotgun (WGS) entry which is preliminary data.</text>
</comment>
<dbReference type="InterPro" id="IPR000008">
    <property type="entry name" value="C2_dom"/>
</dbReference>
<dbReference type="PROSITE" id="PS50004">
    <property type="entry name" value="C2"/>
    <property type="match status" value="1"/>
</dbReference>
<protein>
    <recommendedName>
        <fullName evidence="1">C2 domain-containing protein</fullName>
    </recommendedName>
</protein>
<reference evidence="2 3" key="1">
    <citation type="submission" date="2024-05" db="EMBL/GenBank/DDBJ databases">
        <title>Genome sequencing and assembly of Indian major carp, Cirrhinus mrigala (Hamilton, 1822).</title>
        <authorList>
            <person name="Mohindra V."/>
            <person name="Chowdhury L.M."/>
            <person name="Lal K."/>
            <person name="Jena J.K."/>
        </authorList>
    </citation>
    <scope>NUCLEOTIDE SEQUENCE [LARGE SCALE GENOMIC DNA]</scope>
    <source>
        <strain evidence="2">CM1030</strain>
        <tissue evidence="2">Blood</tissue>
    </source>
</reference>
<keyword evidence="3" id="KW-1185">Reference proteome</keyword>
<sequence>TAVNNLNPVFGVKFQVDYHFEEVQKLKFAMFDEDKCSSQLYEHDFLGEFTCTLGV</sequence>
<evidence type="ECO:0000259" key="1">
    <source>
        <dbReference type="PROSITE" id="PS50004"/>
    </source>
</evidence>
<evidence type="ECO:0000313" key="2">
    <source>
        <dbReference type="EMBL" id="KAL0167961.1"/>
    </source>
</evidence>
<dbReference type="AlphaFoldDB" id="A0ABD0P3Y6"/>
<dbReference type="InterPro" id="IPR045052">
    <property type="entry name" value="Copine"/>
</dbReference>
<name>A0ABD0P3Y6_CIRMR</name>
<proteinExistence type="predicted"/>
<feature type="non-terminal residue" evidence="2">
    <location>
        <position position="1"/>
    </location>
</feature>
<accession>A0ABD0P3Y6</accession>
<organism evidence="2 3">
    <name type="scientific">Cirrhinus mrigala</name>
    <name type="common">Mrigala</name>
    <dbReference type="NCBI Taxonomy" id="683832"/>
    <lineage>
        <taxon>Eukaryota</taxon>
        <taxon>Metazoa</taxon>
        <taxon>Chordata</taxon>
        <taxon>Craniata</taxon>
        <taxon>Vertebrata</taxon>
        <taxon>Euteleostomi</taxon>
        <taxon>Actinopterygii</taxon>
        <taxon>Neopterygii</taxon>
        <taxon>Teleostei</taxon>
        <taxon>Ostariophysi</taxon>
        <taxon>Cypriniformes</taxon>
        <taxon>Cyprinidae</taxon>
        <taxon>Labeoninae</taxon>
        <taxon>Labeonini</taxon>
        <taxon>Cirrhinus</taxon>
    </lineage>
</organism>
<gene>
    <name evidence="2" type="ORF">M9458_036183</name>
</gene>
<dbReference type="PANTHER" id="PTHR10857">
    <property type="entry name" value="COPINE"/>
    <property type="match status" value="1"/>
</dbReference>
<feature type="non-terminal residue" evidence="2">
    <location>
        <position position="55"/>
    </location>
</feature>
<dbReference type="EMBL" id="JAMKFB020000018">
    <property type="protein sequence ID" value="KAL0167961.1"/>
    <property type="molecule type" value="Genomic_DNA"/>
</dbReference>
<dbReference type="InterPro" id="IPR035892">
    <property type="entry name" value="C2_domain_sf"/>
</dbReference>
<dbReference type="SUPFAM" id="SSF49562">
    <property type="entry name" value="C2 domain (Calcium/lipid-binding domain, CaLB)"/>
    <property type="match status" value="1"/>
</dbReference>
<feature type="domain" description="C2" evidence="1">
    <location>
        <begin position="1"/>
        <end position="55"/>
    </location>
</feature>